<gene>
    <name evidence="2" type="ORF">GCM10011391_03980</name>
</gene>
<reference evidence="2" key="2">
    <citation type="submission" date="2020-09" db="EMBL/GenBank/DDBJ databases">
        <authorList>
            <person name="Sun Q."/>
            <person name="Zhou Y."/>
        </authorList>
    </citation>
    <scope>NUCLEOTIDE SEQUENCE</scope>
    <source>
        <strain evidence="2">CGMCC 1.15371</strain>
    </source>
</reference>
<keyword evidence="3" id="KW-1185">Reference proteome</keyword>
<dbReference type="GO" id="GO:1901135">
    <property type="term" value="P:carbohydrate derivative metabolic process"/>
    <property type="evidence" value="ECO:0007669"/>
    <property type="project" value="InterPro"/>
</dbReference>
<dbReference type="InterPro" id="IPR019676">
    <property type="entry name" value="DUF2529"/>
</dbReference>
<dbReference type="Gene3D" id="3.40.50.10490">
    <property type="entry name" value="Glucose-6-phosphate isomerase like protein, domain 1"/>
    <property type="match status" value="1"/>
</dbReference>
<sequence length="173" mass="19024">MLKIYLTQLRGVLQKITENEEENFEDAARLLAQAAISDGSIYIYGFNEMSMVTAEALQGPNALIKAHALIPDDLHLSPMDRVILITRSDDDEEAAQLAKQIADTGAMTIGLSTMMHSEPQSFANAVDLHINLQSKRALIPGENGERLGHPATLAALFTYHCLLLTLHEVLEDQ</sequence>
<reference evidence="2" key="1">
    <citation type="journal article" date="2014" name="Int. J. Syst. Evol. Microbiol.">
        <title>Complete genome sequence of Corynebacterium casei LMG S-19264T (=DSM 44701T), isolated from a smear-ripened cheese.</title>
        <authorList>
            <consortium name="US DOE Joint Genome Institute (JGI-PGF)"/>
            <person name="Walter F."/>
            <person name="Albersmeier A."/>
            <person name="Kalinowski J."/>
            <person name="Ruckert C."/>
        </authorList>
    </citation>
    <scope>NUCLEOTIDE SEQUENCE</scope>
    <source>
        <strain evidence="2">CGMCC 1.15371</strain>
    </source>
</reference>
<dbReference type="AlphaFoldDB" id="A0A8J2VK19"/>
<dbReference type="InterPro" id="IPR046348">
    <property type="entry name" value="SIS_dom_sf"/>
</dbReference>
<dbReference type="RefSeq" id="WP_188688305.1">
    <property type="nucleotide sequence ID" value="NZ_BMIR01000001.1"/>
</dbReference>
<accession>A0A8J2VK19</accession>
<dbReference type="Pfam" id="PF10740">
    <property type="entry name" value="DUF2529"/>
    <property type="match status" value="1"/>
</dbReference>
<organism evidence="2 3">
    <name type="scientific">Pullulanibacillus camelliae</name>
    <dbReference type="NCBI Taxonomy" id="1707096"/>
    <lineage>
        <taxon>Bacteria</taxon>
        <taxon>Bacillati</taxon>
        <taxon>Bacillota</taxon>
        <taxon>Bacilli</taxon>
        <taxon>Bacillales</taxon>
        <taxon>Sporolactobacillaceae</taxon>
        <taxon>Pullulanibacillus</taxon>
    </lineage>
</organism>
<dbReference type="Proteomes" id="UP000628775">
    <property type="component" value="Unassembled WGS sequence"/>
</dbReference>
<dbReference type="GO" id="GO:0097367">
    <property type="term" value="F:carbohydrate derivative binding"/>
    <property type="evidence" value="ECO:0007669"/>
    <property type="project" value="InterPro"/>
</dbReference>
<comment type="caution">
    <text evidence="2">The sequence shown here is derived from an EMBL/GenBank/DDBJ whole genome shotgun (WGS) entry which is preliminary data.</text>
</comment>
<protein>
    <recommendedName>
        <fullName evidence="1">DUF2529 domain-containing protein</fullName>
    </recommendedName>
</protein>
<dbReference type="EMBL" id="BMIR01000001">
    <property type="protein sequence ID" value="GGE28608.1"/>
    <property type="molecule type" value="Genomic_DNA"/>
</dbReference>
<evidence type="ECO:0000313" key="3">
    <source>
        <dbReference type="Proteomes" id="UP000628775"/>
    </source>
</evidence>
<evidence type="ECO:0000259" key="1">
    <source>
        <dbReference type="Pfam" id="PF10740"/>
    </source>
</evidence>
<feature type="domain" description="DUF2529" evidence="1">
    <location>
        <begin position="1"/>
        <end position="170"/>
    </location>
</feature>
<evidence type="ECO:0000313" key="2">
    <source>
        <dbReference type="EMBL" id="GGE28608.1"/>
    </source>
</evidence>
<proteinExistence type="predicted"/>
<name>A0A8J2VK19_9BACL</name>
<dbReference type="SUPFAM" id="SSF53697">
    <property type="entry name" value="SIS domain"/>
    <property type="match status" value="1"/>
</dbReference>